<dbReference type="NCBIfam" id="TIGR00012">
    <property type="entry name" value="L29"/>
    <property type="match status" value="1"/>
</dbReference>
<accession>A0A087G3B2</accession>
<evidence type="ECO:0000256" key="6">
    <source>
        <dbReference type="ARBA" id="ARBA00035289"/>
    </source>
</evidence>
<evidence type="ECO:0000313" key="7">
    <source>
        <dbReference type="EMBL" id="KFK24364.1"/>
    </source>
</evidence>
<keyword evidence="3" id="KW-0689">Ribosomal protein</keyword>
<keyword evidence="4" id="KW-0496">Mitochondrion</keyword>
<dbReference type="CDD" id="cd00427">
    <property type="entry name" value="Ribosomal_L29_HIP"/>
    <property type="match status" value="1"/>
</dbReference>
<comment type="subcellular location">
    <subcellularLocation>
        <location evidence="1">Mitochondrion</location>
    </subcellularLocation>
</comment>
<reference evidence="8" key="1">
    <citation type="journal article" date="2015" name="Nat. Plants">
        <title>Genome expansion of Arabis alpina linked with retrotransposition and reduced symmetric DNA methylation.</title>
        <authorList>
            <person name="Willing E.M."/>
            <person name="Rawat V."/>
            <person name="Mandakova T."/>
            <person name="Maumus F."/>
            <person name="James G.V."/>
            <person name="Nordstroem K.J."/>
            <person name="Becker C."/>
            <person name="Warthmann N."/>
            <person name="Chica C."/>
            <person name="Szarzynska B."/>
            <person name="Zytnicki M."/>
            <person name="Albani M.C."/>
            <person name="Kiefer C."/>
            <person name="Bergonzi S."/>
            <person name="Castaings L."/>
            <person name="Mateos J.L."/>
            <person name="Berns M.C."/>
            <person name="Bujdoso N."/>
            <person name="Piofczyk T."/>
            <person name="de Lorenzo L."/>
            <person name="Barrero-Sicilia C."/>
            <person name="Mateos I."/>
            <person name="Piednoel M."/>
            <person name="Hagmann J."/>
            <person name="Chen-Min-Tao R."/>
            <person name="Iglesias-Fernandez R."/>
            <person name="Schuster S.C."/>
            <person name="Alonso-Blanco C."/>
            <person name="Roudier F."/>
            <person name="Carbonero P."/>
            <person name="Paz-Ares J."/>
            <person name="Davis S.J."/>
            <person name="Pecinka A."/>
            <person name="Quesneville H."/>
            <person name="Colot V."/>
            <person name="Lysak M.A."/>
            <person name="Weigel D."/>
            <person name="Coupland G."/>
            <person name="Schneeberger K."/>
        </authorList>
    </citation>
    <scope>NUCLEOTIDE SEQUENCE [LARGE SCALE GENOMIC DNA]</scope>
    <source>
        <strain evidence="8">cv. Pajares</strain>
    </source>
</reference>
<proteinExistence type="inferred from homology"/>
<dbReference type="PANTHER" id="PTHR21183:SF18">
    <property type="entry name" value="LARGE RIBOSOMAL SUBUNIT PROTEIN UL29M"/>
    <property type="match status" value="1"/>
</dbReference>
<dbReference type="EMBL" id="KL969400">
    <property type="protein sequence ID" value="KFK24364.1"/>
    <property type="molecule type" value="Genomic_DNA"/>
</dbReference>
<evidence type="ECO:0000256" key="1">
    <source>
        <dbReference type="ARBA" id="ARBA00004173"/>
    </source>
</evidence>
<dbReference type="AlphaFoldDB" id="A0A087G3B2"/>
<keyword evidence="5" id="KW-0687">Ribonucleoprotein</keyword>
<evidence type="ECO:0000256" key="4">
    <source>
        <dbReference type="ARBA" id="ARBA00023128"/>
    </source>
</evidence>
<dbReference type="Pfam" id="PF06984">
    <property type="entry name" value="MRP-L47"/>
    <property type="match status" value="1"/>
</dbReference>
<dbReference type="Proteomes" id="UP000029120">
    <property type="component" value="Unassembled WGS sequence"/>
</dbReference>
<name>A0A087G3B2_ARAAL</name>
<evidence type="ECO:0000256" key="3">
    <source>
        <dbReference type="ARBA" id="ARBA00022980"/>
    </source>
</evidence>
<evidence type="ECO:0000256" key="2">
    <source>
        <dbReference type="ARBA" id="ARBA00009254"/>
    </source>
</evidence>
<gene>
    <name evidence="7" type="ORF">AALP_AAs61391U000100</name>
</gene>
<keyword evidence="8" id="KW-1185">Reference proteome</keyword>
<dbReference type="eggNOG" id="KOG3331">
    <property type="taxonomic scope" value="Eukaryota"/>
</dbReference>
<dbReference type="GO" id="GO:0005762">
    <property type="term" value="C:mitochondrial large ribosomal subunit"/>
    <property type="evidence" value="ECO:0007669"/>
    <property type="project" value="TreeGrafter"/>
</dbReference>
<evidence type="ECO:0000256" key="5">
    <source>
        <dbReference type="ARBA" id="ARBA00023274"/>
    </source>
</evidence>
<evidence type="ECO:0000313" key="8">
    <source>
        <dbReference type="Proteomes" id="UP000029120"/>
    </source>
</evidence>
<protein>
    <recommendedName>
        <fullName evidence="6">Large ribosomal subunit protein uL29m</fullName>
    </recommendedName>
</protein>
<dbReference type="GO" id="GO:0003735">
    <property type="term" value="F:structural constituent of ribosome"/>
    <property type="evidence" value="ECO:0007669"/>
    <property type="project" value="InterPro"/>
</dbReference>
<comment type="similarity">
    <text evidence="2">Belongs to the universal ribosomal protein uL29 family.</text>
</comment>
<dbReference type="InterPro" id="IPR001854">
    <property type="entry name" value="Ribosomal_uL29"/>
</dbReference>
<dbReference type="Gene3D" id="6.10.330.20">
    <property type="match status" value="1"/>
</dbReference>
<dbReference type="SUPFAM" id="SSF46561">
    <property type="entry name" value="Ribosomal protein L29 (L29p)"/>
    <property type="match status" value="1"/>
</dbReference>
<feature type="non-terminal residue" evidence="7">
    <location>
        <position position="137"/>
    </location>
</feature>
<dbReference type="Gramene" id="KFK24364">
    <property type="protein sequence ID" value="KFK24364"/>
    <property type="gene ID" value="AALP_AAs61391U000100"/>
</dbReference>
<dbReference type="GO" id="GO:0032543">
    <property type="term" value="P:mitochondrial translation"/>
    <property type="evidence" value="ECO:0007669"/>
    <property type="project" value="TreeGrafter"/>
</dbReference>
<dbReference type="OrthoDB" id="270763at2759"/>
<dbReference type="PANTHER" id="PTHR21183">
    <property type="entry name" value="RIBOSOMAL PROTEIN L47, MITOCHONDRIAL-RELATED"/>
    <property type="match status" value="1"/>
</dbReference>
<dbReference type="InterPro" id="IPR038340">
    <property type="entry name" value="MRP-L47_sf"/>
</dbReference>
<sequence>FFGRRLLVAASARSESTTTAAAAAASTIRTAKNPLEEFFEFDRSQDEDKPVVYCRGWKASELRLKSWDDLQKLWYVLLKEKNMLMTQRQMLQAQNMMFPNPERIPKVRRSMCRIKHVLTERAIDEPDPRRSAEMKRM</sequence>
<feature type="non-terminal residue" evidence="7">
    <location>
        <position position="1"/>
    </location>
</feature>
<dbReference type="OMA" id="PRISAEC"/>
<organism evidence="7 8">
    <name type="scientific">Arabis alpina</name>
    <name type="common">Alpine rock-cress</name>
    <dbReference type="NCBI Taxonomy" id="50452"/>
    <lineage>
        <taxon>Eukaryota</taxon>
        <taxon>Viridiplantae</taxon>
        <taxon>Streptophyta</taxon>
        <taxon>Embryophyta</taxon>
        <taxon>Tracheophyta</taxon>
        <taxon>Spermatophyta</taxon>
        <taxon>Magnoliopsida</taxon>
        <taxon>eudicotyledons</taxon>
        <taxon>Gunneridae</taxon>
        <taxon>Pentapetalae</taxon>
        <taxon>rosids</taxon>
        <taxon>malvids</taxon>
        <taxon>Brassicales</taxon>
        <taxon>Brassicaceae</taxon>
        <taxon>Arabideae</taxon>
        <taxon>Arabis</taxon>
    </lineage>
</organism>
<dbReference type="InterPro" id="IPR036049">
    <property type="entry name" value="Ribosomal_uL29_sf"/>
</dbReference>
<dbReference type="InterPro" id="IPR010729">
    <property type="entry name" value="Ribosomal_uL29_mit"/>
</dbReference>